<accession>A0A9D4P2E9</accession>
<feature type="compositionally biased region" description="Polar residues" evidence="1">
    <location>
        <begin position="357"/>
        <end position="383"/>
    </location>
</feature>
<feature type="compositionally biased region" description="Pro residues" evidence="1">
    <location>
        <begin position="384"/>
        <end position="404"/>
    </location>
</feature>
<comment type="caution">
    <text evidence="3">The sequence shown here is derived from an EMBL/GenBank/DDBJ whole genome shotgun (WGS) entry which is preliminary data.</text>
</comment>
<feature type="region of interest" description="Disordered" evidence="1">
    <location>
        <begin position="59"/>
        <end position="83"/>
    </location>
</feature>
<dbReference type="EMBL" id="SDOV01000004">
    <property type="protein sequence ID" value="KAH7642768.1"/>
    <property type="molecule type" value="Genomic_DNA"/>
</dbReference>
<keyword evidence="2" id="KW-1133">Transmembrane helix</keyword>
<reference evidence="3" key="2">
    <citation type="journal article" date="2021" name="World Allergy Organ. J.">
        <title>Chromosome-level assembly of Dermatophagoides farinae genome and transcriptome reveals two novel allergens Der f 37 and Der f 39.</title>
        <authorList>
            <person name="Chen J."/>
            <person name="Cai Z."/>
            <person name="Fan D."/>
            <person name="Hu J."/>
            <person name="Hou Y."/>
            <person name="He Y."/>
            <person name="Zhang Z."/>
            <person name="Zhao Z."/>
            <person name="Gao P."/>
            <person name="Hu W."/>
            <person name="Sun J."/>
            <person name="Li J."/>
            <person name="Ji K."/>
        </authorList>
    </citation>
    <scope>NUCLEOTIDE SEQUENCE</scope>
    <source>
        <strain evidence="3">JKM2019</strain>
    </source>
</reference>
<feature type="region of interest" description="Disordered" evidence="1">
    <location>
        <begin position="247"/>
        <end position="285"/>
    </location>
</feature>
<keyword evidence="2" id="KW-0472">Membrane</keyword>
<feature type="compositionally biased region" description="Polar residues" evidence="1">
    <location>
        <begin position="251"/>
        <end position="264"/>
    </location>
</feature>
<dbReference type="OrthoDB" id="10672723at2759"/>
<feature type="compositionally biased region" description="Pro residues" evidence="1">
    <location>
        <begin position="190"/>
        <end position="199"/>
    </location>
</feature>
<feature type="transmembrane region" description="Helical" evidence="2">
    <location>
        <begin position="305"/>
        <end position="327"/>
    </location>
</feature>
<gene>
    <name evidence="3" type="ORF">HUG17_5815</name>
</gene>
<feature type="compositionally biased region" description="Basic residues" evidence="1">
    <location>
        <begin position="265"/>
        <end position="276"/>
    </location>
</feature>
<name>A0A9D4P2E9_DERFA</name>
<feature type="region of interest" description="Disordered" evidence="1">
    <location>
        <begin position="345"/>
        <end position="409"/>
    </location>
</feature>
<organism evidence="3">
    <name type="scientific">Dermatophagoides farinae</name>
    <name type="common">American house dust mite</name>
    <dbReference type="NCBI Taxonomy" id="6954"/>
    <lineage>
        <taxon>Eukaryota</taxon>
        <taxon>Metazoa</taxon>
        <taxon>Ecdysozoa</taxon>
        <taxon>Arthropoda</taxon>
        <taxon>Chelicerata</taxon>
        <taxon>Arachnida</taxon>
        <taxon>Acari</taxon>
        <taxon>Acariformes</taxon>
        <taxon>Sarcoptiformes</taxon>
        <taxon>Astigmata</taxon>
        <taxon>Psoroptidia</taxon>
        <taxon>Analgoidea</taxon>
        <taxon>Pyroglyphidae</taxon>
        <taxon>Dermatophagoidinae</taxon>
        <taxon>Dermatophagoides</taxon>
    </lineage>
</organism>
<evidence type="ECO:0000256" key="2">
    <source>
        <dbReference type="SAM" id="Phobius"/>
    </source>
</evidence>
<evidence type="ECO:0000313" key="3">
    <source>
        <dbReference type="EMBL" id="KAH7642768.1"/>
    </source>
</evidence>
<feature type="compositionally biased region" description="Basic and acidic residues" evidence="1">
    <location>
        <begin position="63"/>
        <end position="83"/>
    </location>
</feature>
<keyword evidence="2" id="KW-0812">Transmembrane</keyword>
<protein>
    <submittedName>
        <fullName evidence="3">Uncharacterized protein</fullName>
    </submittedName>
</protein>
<dbReference type="Proteomes" id="UP000828236">
    <property type="component" value="Unassembled WGS sequence"/>
</dbReference>
<evidence type="ECO:0000256" key="1">
    <source>
        <dbReference type="SAM" id="MobiDB-lite"/>
    </source>
</evidence>
<proteinExistence type="predicted"/>
<feature type="region of interest" description="Disordered" evidence="1">
    <location>
        <begin position="185"/>
        <end position="206"/>
    </location>
</feature>
<sequence length="450" mass="51045">MMKQVYYPEILSPNYSKVNKIIVIEETDVTGDKHNNNNGSDLFIDSNVTKQIVQSILDSNRGFNDKNSNKNYQEKSNDYHRSEPTTQPLLLSTMIYDHPLRQSLPPISTIKDLHDRLNETLLLRNTDFGNVTIELANNNTGSDYYHNLTMITPYKSYNLSTITFQTNTSNDPSSMTFVNDQLTMKNTRWLPPPPPPPPRQTNQSIPINKSSDEQLVSSGSTNQEWLSSTTSPPVFYFTSERDAVLLPTPPTMVSTRPSTFYQRKSNSKSFHHHHNPRQQQEQHKNGDHFDTIKTNQQAELDIGKLGSIIIAFCISILMLIGIIVMFLHKDCFSNHFLPNNNVRNVQTSSSDNHENDNQPQSASFDNQQSTMESMNQSTADPTNQSPPAPAPPPPPPPPPAPAPKPSQHRIQQIMGIKSIGDFNDKKCRHYFSRAHRWVPKRPPLPTDLVY</sequence>
<reference evidence="3" key="1">
    <citation type="submission" date="2020-06" db="EMBL/GenBank/DDBJ databases">
        <authorList>
            <person name="Ji K."/>
            <person name="Li J."/>
        </authorList>
    </citation>
    <scope>NUCLEOTIDE SEQUENCE</scope>
    <source>
        <strain evidence="3">JKM2019</strain>
        <tissue evidence="3">Whole body</tissue>
    </source>
</reference>
<dbReference type="AlphaFoldDB" id="A0A9D4P2E9"/>